<dbReference type="EMBL" id="PP438412">
    <property type="protein sequence ID" value="XAI95567.1"/>
    <property type="molecule type" value="Genomic_DNA"/>
</dbReference>
<dbReference type="Proteomes" id="UP001459105">
    <property type="component" value="Segment"/>
</dbReference>
<accession>A0AAX4QIP4</accession>
<evidence type="ECO:0000313" key="1">
    <source>
        <dbReference type="EMBL" id="XAI95567.1"/>
    </source>
</evidence>
<proteinExistence type="predicted"/>
<organism evidence="1 2">
    <name type="scientific">Microcystis phage Mvi-JY20</name>
    <dbReference type="NCBI Taxonomy" id="3128146"/>
    <lineage>
        <taxon>Viruses</taxon>
        <taxon>Duplodnaviria</taxon>
        <taxon>Heunggongvirae</taxon>
        <taxon>Uroviricota</taxon>
        <taxon>Caudoviricetes</taxon>
    </lineage>
</organism>
<sequence>MRIRRSQKEPKKMLETGLSLETDVVREERIGRLLQQEMERQVLAGKKRLENRPAQNLEIQRQR</sequence>
<reference evidence="1" key="1">
    <citation type="submission" date="2024-03" db="EMBL/GenBank/DDBJ databases">
        <authorList>
            <person name="Lin W."/>
            <person name="Li D."/>
            <person name="Tong Y."/>
        </authorList>
    </citation>
    <scope>NUCLEOTIDE SEQUENCE</scope>
</reference>
<protein>
    <submittedName>
        <fullName evidence="1">Uncharacterized protein</fullName>
    </submittedName>
</protein>
<evidence type="ECO:0000313" key="2">
    <source>
        <dbReference type="Proteomes" id="UP001459105"/>
    </source>
</evidence>
<name>A0AAX4QIP4_9CAUD</name>